<accession>A0A058ZUT6</accession>
<reference evidence="3" key="1">
    <citation type="submission" date="2013-07" db="EMBL/GenBank/DDBJ databases">
        <title>The genome of Eucalyptus grandis.</title>
        <authorList>
            <person name="Schmutz J."/>
            <person name="Hayes R."/>
            <person name="Myburg A."/>
            <person name="Tuskan G."/>
            <person name="Grattapaglia D."/>
            <person name="Rokhsar D.S."/>
        </authorList>
    </citation>
    <scope>NUCLEOTIDE SEQUENCE</scope>
    <source>
        <tissue evidence="3">Leaf extractions</tissue>
    </source>
</reference>
<keyword evidence="4" id="KW-1185">Reference proteome</keyword>
<feature type="region of interest" description="Disordered" evidence="1">
    <location>
        <begin position="1"/>
        <end position="23"/>
    </location>
</feature>
<dbReference type="AlphaFoldDB" id="A0A058ZUT6"/>
<protein>
    <submittedName>
        <fullName evidence="3">Uncharacterized protein</fullName>
    </submittedName>
</protein>
<dbReference type="EMBL" id="MU848366">
    <property type="protein sequence ID" value="KAK2632739.1"/>
    <property type="molecule type" value="Genomic_DNA"/>
</dbReference>
<evidence type="ECO:0000313" key="3">
    <source>
        <dbReference type="EMBL" id="KCW45214.1"/>
    </source>
</evidence>
<evidence type="ECO:0000313" key="4">
    <source>
        <dbReference type="Proteomes" id="UP000030711"/>
    </source>
</evidence>
<dbReference type="EMBL" id="KK198881">
    <property type="protein sequence ID" value="KCW45214.1"/>
    <property type="molecule type" value="Genomic_DNA"/>
</dbReference>
<dbReference type="Proteomes" id="UP000030711">
    <property type="component" value="Unassembled WGS sequence"/>
</dbReference>
<reference evidence="2" key="4">
    <citation type="submission" date="2023-07" db="EMBL/GenBank/DDBJ databases">
        <authorList>
            <person name="Myburg A.A."/>
            <person name="Grattapaglia D."/>
            <person name="Tuskan G.A."/>
            <person name="Hellsten U."/>
            <person name="Hayes R.D."/>
            <person name="Grimwood J."/>
            <person name="Jenkins J."/>
            <person name="Lindquist E."/>
            <person name="Tice H."/>
            <person name="Bauer D."/>
            <person name="Goodstein D.M."/>
            <person name="Dubchak I."/>
            <person name="Poliakov A."/>
            <person name="Mizrachi E."/>
            <person name="Kullan A.R."/>
            <person name="Hussey S.G."/>
            <person name="Pinard D."/>
            <person name="Van D.M."/>
            <person name="Singh P."/>
            <person name="Van J.I."/>
            <person name="Silva-Junior O.B."/>
            <person name="Togawa R.C."/>
            <person name="Pappas M.R."/>
            <person name="Faria D.A."/>
            <person name="Sansaloni C.P."/>
            <person name="Petroli C.D."/>
            <person name="Yang X."/>
            <person name="Ranjan P."/>
            <person name="Tschaplinski T.J."/>
            <person name="Ye C.Y."/>
            <person name="Li T."/>
            <person name="Sterck L."/>
            <person name="Vanneste K."/>
            <person name="Murat F."/>
            <person name="Soler M."/>
            <person name="Clemente H.S."/>
            <person name="Saidi N."/>
            <person name="Cassan-Wang H."/>
            <person name="Dunand C."/>
            <person name="Hefer C.A."/>
            <person name="Bornberg-Bauer E."/>
            <person name="Kersting A.R."/>
            <person name="Vining K."/>
            <person name="Amarasinghe V."/>
            <person name="Ranik M."/>
            <person name="Naithani S."/>
            <person name="Elser J."/>
            <person name="Boyd A.E."/>
            <person name="Liston A."/>
            <person name="Spatafora J.W."/>
            <person name="Dharmwardhana P."/>
            <person name="Raja R."/>
            <person name="Sullivan C."/>
            <person name="Romanel E."/>
            <person name="Alves-Ferreira M."/>
            <person name="Kulheim C."/>
            <person name="Foley W."/>
            <person name="Carocha V."/>
            <person name="Paiva J."/>
            <person name="Kudrna D."/>
            <person name="Brommonschenkel S.H."/>
            <person name="Pasquali G."/>
            <person name="Byrne M."/>
            <person name="Rigault P."/>
            <person name="Tibbits J."/>
            <person name="Spokevicius A."/>
            <person name="Jones R.C."/>
            <person name="Steane D.A."/>
            <person name="Vaillancourt R.E."/>
            <person name="Potts B.M."/>
            <person name="Joubert F."/>
            <person name="Barry K."/>
            <person name="Pappas G.J."/>
            <person name="Strauss S.H."/>
            <person name="Jaiswal P."/>
            <person name="Grima-Pettenati J."/>
            <person name="Salse J."/>
            <person name="Van D.P."/>
            <person name="Rokhsar D.S."/>
            <person name="Schmutz J."/>
        </authorList>
    </citation>
    <scope>NUCLEOTIDE SEQUENCE</scope>
    <source>
        <tissue evidence="2">Leaf extractions</tissue>
    </source>
</reference>
<reference evidence="2" key="2">
    <citation type="journal article" date="2014" name="Nature">
        <title>The genome of Eucalyptus grandis.</title>
        <authorList>
            <person name="Myburg A.A."/>
            <person name="Grattapaglia D."/>
            <person name="Tuskan G.A."/>
            <person name="Hellsten U."/>
            <person name="Hayes R.D."/>
            <person name="Grimwood J."/>
            <person name="Jenkins J."/>
            <person name="Lindquist E."/>
            <person name="Tice H."/>
            <person name="Bauer D."/>
            <person name="Goodstein D.M."/>
            <person name="Dubchak I."/>
            <person name="Poliakov A."/>
            <person name="Mizrachi E."/>
            <person name="Kullan A.R."/>
            <person name="Hussey S.G."/>
            <person name="Pinard D."/>
            <person name="van der Merwe K."/>
            <person name="Singh P."/>
            <person name="van Jaarsveld I."/>
            <person name="Silva-Junior O.B."/>
            <person name="Togawa R.C."/>
            <person name="Pappas M.R."/>
            <person name="Faria D.A."/>
            <person name="Sansaloni C.P."/>
            <person name="Petroli C.D."/>
            <person name="Yang X."/>
            <person name="Ranjan P."/>
            <person name="Tschaplinski T.J."/>
            <person name="Ye C.Y."/>
            <person name="Li T."/>
            <person name="Sterck L."/>
            <person name="Vanneste K."/>
            <person name="Murat F."/>
            <person name="Soler M."/>
            <person name="Clemente H.S."/>
            <person name="Saidi N."/>
            <person name="Cassan-Wang H."/>
            <person name="Dunand C."/>
            <person name="Hefer C.A."/>
            <person name="Bornberg-Bauer E."/>
            <person name="Kersting A.R."/>
            <person name="Vining K."/>
            <person name="Amarasinghe V."/>
            <person name="Ranik M."/>
            <person name="Naithani S."/>
            <person name="Elser J."/>
            <person name="Boyd A.E."/>
            <person name="Liston A."/>
            <person name="Spatafora J.W."/>
            <person name="Dharmwardhana P."/>
            <person name="Raja R."/>
            <person name="Sullivan C."/>
            <person name="Romanel E."/>
            <person name="Alves-Ferreira M."/>
            <person name="Kulheim C."/>
            <person name="Foley W."/>
            <person name="Carocha V."/>
            <person name="Paiva J."/>
            <person name="Kudrna D."/>
            <person name="Brommonschenkel S.H."/>
            <person name="Pasquali G."/>
            <person name="Byrne M."/>
            <person name="Rigault P."/>
            <person name="Tibbits J."/>
            <person name="Spokevicius A."/>
            <person name="Jones R.C."/>
            <person name="Steane D.A."/>
            <person name="Vaillancourt R.E."/>
            <person name="Potts B.M."/>
            <person name="Joubert F."/>
            <person name="Barry K."/>
            <person name="Pappas G.J."/>
            <person name="Strauss S.H."/>
            <person name="Jaiswal P."/>
            <person name="Grima-Pettenati J."/>
            <person name="Salse J."/>
            <person name="Van de Peer Y."/>
            <person name="Rokhsar D.S."/>
            <person name="Schmutz J."/>
        </authorList>
    </citation>
    <scope>NUCLEOTIDE SEQUENCE</scope>
    <source>
        <tissue evidence="2">Leaf extractions</tissue>
    </source>
</reference>
<gene>
    <name evidence="3" type="ORF">EUGRSUZ_L01149</name>
</gene>
<evidence type="ECO:0000313" key="2">
    <source>
        <dbReference type="EMBL" id="KAK2632739.1"/>
    </source>
</evidence>
<dbReference type="Gramene" id="KCW45214">
    <property type="protein sequence ID" value="KCW45214"/>
    <property type="gene ID" value="EUGRSUZ_L01149"/>
</dbReference>
<name>A0A058ZUT6_EUCGR</name>
<sequence length="160" mass="18013">MVSAKKADIGDQLEQEEGRPGKKRKREVQVWIDCVESLEDQVHKLGRKVKEGRFLSHFKLEDQVSDLATQVEKLHDKGRFDNGLTLDAQLGRIYELQPGELEEQASQARYEILDRLINDLVDLLGLGGVGATSVAMNVVQDRWRIDGSCLVTVRQEGTVN</sequence>
<proteinExistence type="predicted"/>
<reference evidence="2" key="3">
    <citation type="submission" date="2023-04" db="EMBL/GenBank/DDBJ databases">
        <title>WGS assembly of Eucalyptus grandis.</title>
        <authorList>
            <person name="Myburg A."/>
            <person name="Grattapaglia D."/>
            <person name="Tuskan G."/>
            <person name="Hellsten U."/>
            <person name="Hayes R."/>
            <person name="Grimwood J."/>
            <person name="Jenkins J."/>
            <person name="Lindquist E."/>
            <person name="Tice H."/>
            <person name="Bauer D."/>
            <person name="Goodstein D."/>
            <person name="Dubchak I."/>
            <person name="Poliakov A."/>
            <person name="Mizrachi E."/>
            <person name="Kullan A."/>
            <person name="Hussey S."/>
            <person name="Pinard D."/>
            <person name="Van D."/>
            <person name="Singh P."/>
            <person name="Van J."/>
            <person name="Silva-Junior O."/>
            <person name="Togawa R."/>
            <person name="Pappas M."/>
            <person name="Faria D."/>
            <person name="Sansaloni C."/>
            <person name="Petroli C."/>
            <person name="Yang X."/>
            <person name="Ranjan P."/>
            <person name="Tschaplinski T."/>
            <person name="Ye C."/>
            <person name="Li T."/>
            <person name="Sterck L."/>
            <person name="Vanneste K."/>
            <person name="Murat F."/>
            <person name="Soler M."/>
            <person name="Clemente H."/>
            <person name="Saidi N."/>
            <person name="Cassan-Wang H."/>
            <person name="Dunand C."/>
            <person name="Hefer C."/>
            <person name="Bornberg-Bauer E."/>
            <person name="Kersting A."/>
            <person name="Vining K."/>
            <person name="Amarasinghe V."/>
            <person name="Ranik M."/>
            <person name="Naithani S."/>
            <person name="Elser J."/>
            <person name="Boyd A."/>
            <person name="Liston A."/>
            <person name="Spatafora J."/>
            <person name="Dharmwardhana P."/>
            <person name="Raja R."/>
            <person name="Sullivan C."/>
            <person name="Romanel E."/>
            <person name="Alves-Ferreira M."/>
            <person name="Kulheim C."/>
            <person name="Foley W."/>
            <person name="Carocha V."/>
            <person name="Paiva J."/>
            <person name="Kudrna D."/>
            <person name="Brommonschenkel S."/>
            <person name="Pasquali G."/>
            <person name="Byrne M."/>
            <person name="Rigault P."/>
            <person name="Tibbits J."/>
            <person name="Spokevicius A."/>
            <person name="Jones R."/>
            <person name="Steane D."/>
            <person name="Vaillancourt R."/>
            <person name="Potts B."/>
            <person name="Joubert F."/>
            <person name="Barry K."/>
            <person name="Pappas G."/>
            <person name="Strauss S."/>
            <person name="Jaiswal P."/>
            <person name="Grima-Pettenati J."/>
            <person name="Salse J."/>
            <person name="Van D."/>
            <person name="Rokhsar D."/>
            <person name="Schmutz J."/>
        </authorList>
    </citation>
    <scope>NUCLEOTIDE SEQUENCE</scope>
    <source>
        <tissue evidence="2">Leaf extractions</tissue>
    </source>
</reference>
<evidence type="ECO:0000256" key="1">
    <source>
        <dbReference type="SAM" id="MobiDB-lite"/>
    </source>
</evidence>
<organism evidence="3">
    <name type="scientific">Eucalyptus grandis</name>
    <name type="common">Flooded gum</name>
    <dbReference type="NCBI Taxonomy" id="71139"/>
    <lineage>
        <taxon>Eukaryota</taxon>
        <taxon>Viridiplantae</taxon>
        <taxon>Streptophyta</taxon>
        <taxon>Embryophyta</taxon>
        <taxon>Tracheophyta</taxon>
        <taxon>Spermatophyta</taxon>
        <taxon>Magnoliopsida</taxon>
        <taxon>eudicotyledons</taxon>
        <taxon>Gunneridae</taxon>
        <taxon>Pentapetalae</taxon>
        <taxon>rosids</taxon>
        <taxon>malvids</taxon>
        <taxon>Myrtales</taxon>
        <taxon>Myrtaceae</taxon>
        <taxon>Myrtoideae</taxon>
        <taxon>Eucalypteae</taxon>
        <taxon>Eucalyptus</taxon>
    </lineage>
</organism>
<dbReference type="InParanoid" id="A0A058ZUT6"/>